<reference evidence="2" key="1">
    <citation type="submission" date="2023-06" db="EMBL/GenBank/DDBJ databases">
        <authorList>
            <consortium name="Lawrence Berkeley National Laboratory"/>
            <person name="Ahrendt S."/>
            <person name="Sahu N."/>
            <person name="Indic B."/>
            <person name="Wong-Bajracharya J."/>
            <person name="Merenyi Z."/>
            <person name="Ke H.-M."/>
            <person name="Monk M."/>
            <person name="Kocsube S."/>
            <person name="Drula E."/>
            <person name="Lipzen A."/>
            <person name="Balint B."/>
            <person name="Henrissat B."/>
            <person name="Andreopoulos B."/>
            <person name="Martin F.M."/>
            <person name="Harder C.B."/>
            <person name="Rigling D."/>
            <person name="Ford K.L."/>
            <person name="Foster G.D."/>
            <person name="Pangilinan J."/>
            <person name="Papanicolaou A."/>
            <person name="Barry K."/>
            <person name="LaButti K."/>
            <person name="Viragh M."/>
            <person name="Koriabine M."/>
            <person name="Yan M."/>
            <person name="Riley R."/>
            <person name="Champramary S."/>
            <person name="Plett K.L."/>
            <person name="Tsai I.J."/>
            <person name="Slot J."/>
            <person name="Sipos G."/>
            <person name="Plett J."/>
            <person name="Nagy L.G."/>
            <person name="Grigoriev I.V."/>
        </authorList>
    </citation>
    <scope>NUCLEOTIDE SEQUENCE</scope>
    <source>
        <strain evidence="2">CCBAS 213</strain>
    </source>
</reference>
<dbReference type="Proteomes" id="UP001175211">
    <property type="component" value="Unassembled WGS sequence"/>
</dbReference>
<organism evidence="2 3">
    <name type="scientific">Armillaria tabescens</name>
    <name type="common">Ringless honey mushroom</name>
    <name type="synonym">Agaricus tabescens</name>
    <dbReference type="NCBI Taxonomy" id="1929756"/>
    <lineage>
        <taxon>Eukaryota</taxon>
        <taxon>Fungi</taxon>
        <taxon>Dikarya</taxon>
        <taxon>Basidiomycota</taxon>
        <taxon>Agaricomycotina</taxon>
        <taxon>Agaricomycetes</taxon>
        <taxon>Agaricomycetidae</taxon>
        <taxon>Agaricales</taxon>
        <taxon>Marasmiineae</taxon>
        <taxon>Physalacriaceae</taxon>
        <taxon>Desarmillaria</taxon>
    </lineage>
</organism>
<sequence length="377" mass="41060">MMFLALMFAVMVTITLVLLIIEGLLLESDSTTFDILWIVLFTHRRMAIGGSGIGQGEVAAMEDTPGGDDGEQDIGSLPVSNLQALTNMVSLPSENLARSHSTMYMCTESSDDLLSSFNSAIAQTPLDKLRRDVADYEKDLNTLLVTDLFMNPRKVPLTSASVPTVVHGPEQSVMNMFAARPFPDRPTIPGDDEEQIRAPSMERPTNPMFQDSLSSDGSIMGMPVPLPSLLPNVFQQLGNNGQGVEETVVAQRLERPLNPVLWSTSEVLAVMTVCRLALPRPSRMKAPSQQKAIISIDPVQMTGPLRIPKPTSSHIPIPGRVQRPGKALPPSIPSLYPNQRTAIPCRSPFIAPTTCQQDKSGTAARRAHRYIPSSKNP</sequence>
<keyword evidence="3" id="KW-1185">Reference proteome</keyword>
<proteinExistence type="predicted"/>
<dbReference type="AlphaFoldDB" id="A0AA39KAE4"/>
<gene>
    <name evidence="2" type="ORF">EV420DRAFT_1690141</name>
</gene>
<dbReference type="EMBL" id="JAUEPS010000022">
    <property type="protein sequence ID" value="KAK0457362.1"/>
    <property type="molecule type" value="Genomic_DNA"/>
</dbReference>
<evidence type="ECO:0000313" key="3">
    <source>
        <dbReference type="Proteomes" id="UP001175211"/>
    </source>
</evidence>
<comment type="caution">
    <text evidence="2">The sequence shown here is derived from an EMBL/GenBank/DDBJ whole genome shotgun (WGS) entry which is preliminary data.</text>
</comment>
<dbReference type="GeneID" id="85362882"/>
<name>A0AA39KAE4_ARMTA</name>
<dbReference type="RefSeq" id="XP_060329677.1">
    <property type="nucleotide sequence ID" value="XM_060479334.1"/>
</dbReference>
<evidence type="ECO:0000313" key="2">
    <source>
        <dbReference type="EMBL" id="KAK0457362.1"/>
    </source>
</evidence>
<evidence type="ECO:0000256" key="1">
    <source>
        <dbReference type="SAM" id="MobiDB-lite"/>
    </source>
</evidence>
<feature type="region of interest" description="Disordered" evidence="1">
    <location>
        <begin position="353"/>
        <end position="377"/>
    </location>
</feature>
<accession>A0AA39KAE4</accession>
<feature type="region of interest" description="Disordered" evidence="1">
    <location>
        <begin position="307"/>
        <end position="329"/>
    </location>
</feature>
<protein>
    <submittedName>
        <fullName evidence="2">Uncharacterized protein</fullName>
    </submittedName>
</protein>